<dbReference type="SUPFAM" id="SSF109709">
    <property type="entry name" value="KorB DNA-binding domain-like"/>
    <property type="match status" value="1"/>
</dbReference>
<evidence type="ECO:0000256" key="1">
    <source>
        <dbReference type="ARBA" id="ARBA00006295"/>
    </source>
</evidence>
<evidence type="ECO:0000256" key="2">
    <source>
        <dbReference type="ARBA" id="ARBA00022829"/>
    </source>
</evidence>
<dbReference type="SMART" id="SM00470">
    <property type="entry name" value="ParB"/>
    <property type="match status" value="1"/>
</dbReference>
<dbReference type="EMBL" id="LGEM01000014">
    <property type="protein sequence ID" value="KUP98209.1"/>
    <property type="molecule type" value="Genomic_DNA"/>
</dbReference>
<dbReference type="FunFam" id="3.90.1530.30:FF:000001">
    <property type="entry name" value="Chromosome partitioning protein ParB"/>
    <property type="match status" value="1"/>
</dbReference>
<dbReference type="InterPro" id="IPR041468">
    <property type="entry name" value="HTH_ParB/Spo0J"/>
</dbReference>
<keyword evidence="6" id="KW-1185">Reference proteome</keyword>
<dbReference type="Gene3D" id="1.10.10.2830">
    <property type="match status" value="1"/>
</dbReference>
<dbReference type="GO" id="GO:0045881">
    <property type="term" value="P:positive regulation of sporulation resulting in formation of a cellular spore"/>
    <property type="evidence" value="ECO:0007669"/>
    <property type="project" value="TreeGrafter"/>
</dbReference>
<dbReference type="FunFam" id="1.10.10.2830:FF:000001">
    <property type="entry name" value="Chromosome partitioning protein ParB"/>
    <property type="match status" value="1"/>
</dbReference>
<comment type="similarity">
    <text evidence="1">Belongs to the ParB family.</text>
</comment>
<dbReference type="Gene3D" id="3.90.1530.30">
    <property type="match status" value="1"/>
</dbReference>
<keyword evidence="2" id="KW-0159">Chromosome partition</keyword>
<dbReference type="Pfam" id="PF02195">
    <property type="entry name" value="ParB_N"/>
    <property type="match status" value="1"/>
</dbReference>
<dbReference type="GO" id="GO:0003677">
    <property type="term" value="F:DNA binding"/>
    <property type="evidence" value="ECO:0007669"/>
    <property type="project" value="UniProtKB-KW"/>
</dbReference>
<accession>A0A147KLS9</accession>
<protein>
    <submittedName>
        <fullName evidence="5">Chromosomal partitioning protein ParB</fullName>
    </submittedName>
</protein>
<dbReference type="PANTHER" id="PTHR33375:SF1">
    <property type="entry name" value="CHROMOSOME-PARTITIONING PROTEIN PARB-RELATED"/>
    <property type="match status" value="1"/>
</dbReference>
<dbReference type="InterPro" id="IPR050336">
    <property type="entry name" value="Chromosome_partition/occlusion"/>
</dbReference>
<dbReference type="SUPFAM" id="SSF110849">
    <property type="entry name" value="ParB/Sulfiredoxin"/>
    <property type="match status" value="1"/>
</dbReference>
<reference evidence="6" key="1">
    <citation type="journal article" date="2017" name="Acta Aliment.">
        <title>Plant polysaccharide degrading enzyme system of Thermpbifida cellulosilytica TB100 revealed by de novo genome project data.</title>
        <authorList>
            <person name="Toth A."/>
            <person name="Baka E."/>
            <person name="Luzics S."/>
            <person name="Bata-Vidacs I."/>
            <person name="Nagy I."/>
            <person name="Balint B."/>
            <person name="Herceg R."/>
            <person name="Olasz F."/>
            <person name="Wilk T."/>
            <person name="Nagy T."/>
            <person name="Kriszt B."/>
            <person name="Nagy I."/>
            <person name="Kukolya J."/>
        </authorList>
    </citation>
    <scope>NUCLEOTIDE SEQUENCE [LARGE SCALE GENOMIC DNA]</scope>
    <source>
        <strain evidence="6">TB100</strain>
    </source>
</reference>
<dbReference type="Pfam" id="PF23552">
    <property type="entry name" value="ParB_C"/>
    <property type="match status" value="1"/>
</dbReference>
<dbReference type="InterPro" id="IPR036086">
    <property type="entry name" value="ParB/Sulfiredoxin_sf"/>
</dbReference>
<dbReference type="CDD" id="cd16393">
    <property type="entry name" value="SPO0J_N"/>
    <property type="match status" value="1"/>
</dbReference>
<comment type="caution">
    <text evidence="5">The sequence shown here is derived from an EMBL/GenBank/DDBJ whole genome shotgun (WGS) entry which is preliminary data.</text>
</comment>
<evidence type="ECO:0000313" key="5">
    <source>
        <dbReference type="EMBL" id="KUP98209.1"/>
    </source>
</evidence>
<sequence length="312" mass="34282">MSQQRRGLGKGLGALIPQGPSMAVAGVNRDHPGAGQTVNGAYLEEIPLDAITPNPRQPRHHFDEEALEELTASIAEVGLLQPVVVRKTNRGVGADAKYELIMGERRWRASQRAGLERIPAIVRETPDNEMLRDALLENLHRQELNPLEEAAAYQQLLDDFGVTHEELAKRIGRSRPHISNTLRLLNLPPSVQSKVAARVISAGHARALLSVEDPEQQEHLAHRIIAESLSVRALEEIIALGETEPPAKRRKPARREASPELEEVANRLSDLLDTRVKVNMGRNKGKIVVEFATKEDLERILAAMAPGAAGSN</sequence>
<dbReference type="InterPro" id="IPR057240">
    <property type="entry name" value="ParB_dimer_C"/>
</dbReference>
<dbReference type="PATRIC" id="fig|665004.4.peg.1319"/>
<dbReference type="STRING" id="665004.AC529_02765"/>
<feature type="domain" description="ParB-like N-terminal" evidence="4">
    <location>
        <begin position="44"/>
        <end position="139"/>
    </location>
</feature>
<dbReference type="Proteomes" id="UP000074382">
    <property type="component" value="Unassembled WGS sequence"/>
</dbReference>
<organism evidence="5 6">
    <name type="scientific">Thermobifida cellulosilytica TB100</name>
    <dbReference type="NCBI Taxonomy" id="665004"/>
    <lineage>
        <taxon>Bacteria</taxon>
        <taxon>Bacillati</taxon>
        <taxon>Actinomycetota</taxon>
        <taxon>Actinomycetes</taxon>
        <taxon>Streptosporangiales</taxon>
        <taxon>Nocardiopsidaceae</taxon>
        <taxon>Thermobifida</taxon>
    </lineage>
</organism>
<evidence type="ECO:0000259" key="4">
    <source>
        <dbReference type="SMART" id="SM00470"/>
    </source>
</evidence>
<dbReference type="InterPro" id="IPR004437">
    <property type="entry name" value="ParB/RepB/Spo0J"/>
</dbReference>
<gene>
    <name evidence="5" type="ORF">AC529_02765</name>
</gene>
<dbReference type="AlphaFoldDB" id="A0A147KLS9"/>
<dbReference type="RefSeq" id="WP_068754234.1">
    <property type="nucleotide sequence ID" value="NZ_KQ950180.1"/>
</dbReference>
<evidence type="ECO:0000313" key="6">
    <source>
        <dbReference type="Proteomes" id="UP000074382"/>
    </source>
</evidence>
<evidence type="ECO:0000256" key="3">
    <source>
        <dbReference type="ARBA" id="ARBA00023125"/>
    </source>
</evidence>
<dbReference type="Pfam" id="PF17762">
    <property type="entry name" value="HTH_ParB"/>
    <property type="match status" value="1"/>
</dbReference>
<dbReference type="NCBIfam" id="TIGR00180">
    <property type="entry name" value="parB_part"/>
    <property type="match status" value="1"/>
</dbReference>
<proteinExistence type="inferred from homology"/>
<dbReference type="GO" id="GO:0005694">
    <property type="term" value="C:chromosome"/>
    <property type="evidence" value="ECO:0007669"/>
    <property type="project" value="TreeGrafter"/>
</dbReference>
<name>A0A147KLS9_THECS</name>
<dbReference type="OrthoDB" id="9802051at2"/>
<dbReference type="PANTHER" id="PTHR33375">
    <property type="entry name" value="CHROMOSOME-PARTITIONING PROTEIN PARB-RELATED"/>
    <property type="match status" value="1"/>
</dbReference>
<dbReference type="GO" id="GO:0007059">
    <property type="term" value="P:chromosome segregation"/>
    <property type="evidence" value="ECO:0007669"/>
    <property type="project" value="UniProtKB-KW"/>
</dbReference>
<dbReference type="InterPro" id="IPR003115">
    <property type="entry name" value="ParB_N"/>
</dbReference>
<keyword evidence="3" id="KW-0238">DNA-binding</keyword>